<dbReference type="PANTHER" id="PTHR31447">
    <property type="entry name" value="HYDROXYPROLINE-RICH GLYCOPROTEIN FAMILY PROTEIN-RELATED"/>
    <property type="match status" value="1"/>
</dbReference>
<protein>
    <submittedName>
        <fullName evidence="3">Uncharacterized protein</fullName>
    </submittedName>
</protein>
<dbReference type="OrthoDB" id="271595at2759"/>
<name>A0A2P5CGE6_TREOI</name>
<dbReference type="InterPro" id="IPR037151">
    <property type="entry name" value="AlkB-like_sf"/>
</dbReference>
<evidence type="ECO:0000256" key="2">
    <source>
        <dbReference type="SAM" id="MobiDB-lite"/>
    </source>
</evidence>
<gene>
    <name evidence="3" type="ORF">TorRG33x02_285780</name>
</gene>
<evidence type="ECO:0000313" key="4">
    <source>
        <dbReference type="Proteomes" id="UP000237000"/>
    </source>
</evidence>
<feature type="compositionally biased region" description="Polar residues" evidence="2">
    <location>
        <begin position="85"/>
        <end position="94"/>
    </location>
</feature>
<evidence type="ECO:0000313" key="3">
    <source>
        <dbReference type="EMBL" id="PON60094.1"/>
    </source>
</evidence>
<dbReference type="GO" id="GO:0006402">
    <property type="term" value="P:mRNA catabolic process"/>
    <property type="evidence" value="ECO:0007669"/>
    <property type="project" value="InterPro"/>
</dbReference>
<dbReference type="AlphaFoldDB" id="A0A2P5CGE6"/>
<dbReference type="EMBL" id="JXTC01000368">
    <property type="protein sequence ID" value="PON60094.1"/>
    <property type="molecule type" value="Genomic_DNA"/>
</dbReference>
<dbReference type="Proteomes" id="UP000237000">
    <property type="component" value="Unassembled WGS sequence"/>
</dbReference>
<sequence>MAKENHPKKSEAMDGCMSLLKTLDHHQLLQVLSHGFCHNCQVHLEERVRSFFHTSEKACDDGSKGSADASWSSEKGKRIDLQEIGPQNSIQTPEPINLPRKKEYTGSSLTPSLKNKSYPFGKDFSLVDDEFSEEEENIRISEMGRKDDFRCFERIDGKLTNVLEGLELHTRVFNAEEQRKIVQSVYELQEMGKKRQLRGICREIVALLVLAAFFL</sequence>
<evidence type="ECO:0000256" key="1">
    <source>
        <dbReference type="ARBA" id="ARBA00007879"/>
    </source>
</evidence>
<reference evidence="4" key="1">
    <citation type="submission" date="2016-06" db="EMBL/GenBank/DDBJ databases">
        <title>Parallel loss of symbiosis genes in relatives of nitrogen-fixing non-legume Parasponia.</title>
        <authorList>
            <person name="Van Velzen R."/>
            <person name="Holmer R."/>
            <person name="Bu F."/>
            <person name="Rutten L."/>
            <person name="Van Zeijl A."/>
            <person name="Liu W."/>
            <person name="Santuari L."/>
            <person name="Cao Q."/>
            <person name="Sharma T."/>
            <person name="Shen D."/>
            <person name="Roswanjaya Y."/>
            <person name="Wardhani T."/>
            <person name="Kalhor M.S."/>
            <person name="Jansen J."/>
            <person name="Van den Hoogen J."/>
            <person name="Gungor B."/>
            <person name="Hartog M."/>
            <person name="Hontelez J."/>
            <person name="Verver J."/>
            <person name="Yang W.-C."/>
            <person name="Schijlen E."/>
            <person name="Repin R."/>
            <person name="Schilthuizen M."/>
            <person name="Schranz E."/>
            <person name="Heidstra R."/>
            <person name="Miyata K."/>
            <person name="Fedorova E."/>
            <person name="Kohlen W."/>
            <person name="Bisseling T."/>
            <person name="Smit S."/>
            <person name="Geurts R."/>
        </authorList>
    </citation>
    <scope>NUCLEOTIDE SEQUENCE [LARGE SCALE GENOMIC DNA]</scope>
    <source>
        <strain evidence="4">cv. RG33-2</strain>
    </source>
</reference>
<dbReference type="Gene3D" id="2.60.120.590">
    <property type="entry name" value="Alpha-ketoglutarate-dependent dioxygenase AlkB-like"/>
    <property type="match status" value="1"/>
</dbReference>
<dbReference type="GO" id="GO:0032451">
    <property type="term" value="F:demethylase activity"/>
    <property type="evidence" value="ECO:0007669"/>
    <property type="project" value="InterPro"/>
</dbReference>
<dbReference type="InParanoid" id="A0A2P5CGE6"/>
<dbReference type="PANTHER" id="PTHR31447:SF1">
    <property type="entry name" value="OS06G0138200 PROTEIN"/>
    <property type="match status" value="1"/>
</dbReference>
<feature type="region of interest" description="Disordered" evidence="2">
    <location>
        <begin position="57"/>
        <end position="110"/>
    </location>
</feature>
<organism evidence="3 4">
    <name type="scientific">Trema orientale</name>
    <name type="common">Charcoal tree</name>
    <name type="synonym">Celtis orientalis</name>
    <dbReference type="NCBI Taxonomy" id="63057"/>
    <lineage>
        <taxon>Eukaryota</taxon>
        <taxon>Viridiplantae</taxon>
        <taxon>Streptophyta</taxon>
        <taxon>Embryophyta</taxon>
        <taxon>Tracheophyta</taxon>
        <taxon>Spermatophyta</taxon>
        <taxon>Magnoliopsida</taxon>
        <taxon>eudicotyledons</taxon>
        <taxon>Gunneridae</taxon>
        <taxon>Pentapetalae</taxon>
        <taxon>rosids</taxon>
        <taxon>fabids</taxon>
        <taxon>Rosales</taxon>
        <taxon>Cannabaceae</taxon>
        <taxon>Trema</taxon>
    </lineage>
</organism>
<comment type="caution">
    <text evidence="3">The sequence shown here is derived from an EMBL/GenBank/DDBJ whole genome shotgun (WGS) entry which is preliminary data.</text>
</comment>
<dbReference type="GO" id="GO:0003729">
    <property type="term" value="F:mRNA binding"/>
    <property type="evidence" value="ECO:0007669"/>
    <property type="project" value="InterPro"/>
</dbReference>
<proteinExistence type="inferred from homology"/>
<comment type="similarity">
    <text evidence="1">Belongs to the alkB family.</text>
</comment>
<dbReference type="STRING" id="63057.A0A2P5CGE6"/>
<keyword evidence="4" id="KW-1185">Reference proteome</keyword>
<accession>A0A2P5CGE6</accession>
<dbReference type="InterPro" id="IPR044842">
    <property type="entry name" value="ALKBH9B/ALKBH10B-like"/>
</dbReference>